<sequence>MQTQGNRKIWYSLYGRMLERPRLEAAFRKVKAANGAPGVDGVSVKAFADRLAEQLDVLVKELKDKSYRPLPVLRVEIPKDGGGVRKLGIPSVRDRVVQQALLDILNPIFDPDFHPSSYGYRPGRSAHQAIDKASTFMRRYELEWVVDMDLSKCFDTLKHDFLLTQVRKRVADGSILNLIRLFLESGVMTDAGEENTEEGSPQGGVISPLLANIYLDFFDQWSMARGYRIVRYADDILIFASSQKGAERRLAAATHFLEEEMGLAVNREKTHITNLYEGVRYLGVVISRHHTRIQEKKVKAFKDKVRKLTRRNSGRPLGSTIYELNPVLRGFANYFRIANCTKVFRELMSWVRRRLRAIQLRLWKRSSRLHRRLRQLGFQGEFKHIKMSSWRSAKSPLAAMALQNKHFEEMNLFSLDKVQVAISVRQLAG</sequence>
<keyword evidence="3" id="KW-0695">RNA-directed DNA polymerase</keyword>
<dbReference type="KEGG" id="slr:L21SP2_0114"/>
<accession>V5WCP0</accession>
<keyword evidence="3" id="KW-0548">Nucleotidyltransferase</keyword>
<dbReference type="PATRIC" id="fig|1307761.3.peg.115"/>
<dbReference type="Pfam" id="PF08388">
    <property type="entry name" value="GIIM"/>
    <property type="match status" value="1"/>
</dbReference>
<dbReference type="EMBL" id="CP006939">
    <property type="protein sequence ID" value="AHC14063.1"/>
    <property type="molecule type" value="Genomic_DNA"/>
</dbReference>
<dbReference type="SUPFAM" id="SSF56672">
    <property type="entry name" value="DNA/RNA polymerases"/>
    <property type="match status" value="1"/>
</dbReference>
<comment type="similarity">
    <text evidence="1">Belongs to the bacterial reverse transcriptase family.</text>
</comment>
<protein>
    <submittedName>
        <fullName evidence="3">Retron-type RNA-directed DNA polymerase</fullName>
        <ecNumber evidence="3">2.7.7.49</ecNumber>
    </submittedName>
</protein>
<dbReference type="EMBL" id="CP006939">
    <property type="protein sequence ID" value="AHC15220.1"/>
    <property type="molecule type" value="Genomic_DNA"/>
</dbReference>
<evidence type="ECO:0000256" key="1">
    <source>
        <dbReference type="ARBA" id="ARBA00034120"/>
    </source>
</evidence>
<dbReference type="InterPro" id="IPR013597">
    <property type="entry name" value="Mat_intron_G2"/>
</dbReference>
<dbReference type="GO" id="GO:0003964">
    <property type="term" value="F:RNA-directed DNA polymerase activity"/>
    <property type="evidence" value="ECO:0007669"/>
    <property type="project" value="UniProtKB-KW"/>
</dbReference>
<dbReference type="STRING" id="1307761.L21SP2_0114"/>
<dbReference type="InterPro" id="IPR043502">
    <property type="entry name" value="DNA/RNA_pol_sf"/>
</dbReference>
<organism evidence="3 7">
    <name type="scientific">Salinispira pacifica</name>
    <dbReference type="NCBI Taxonomy" id="1307761"/>
    <lineage>
        <taxon>Bacteria</taxon>
        <taxon>Pseudomonadati</taxon>
        <taxon>Spirochaetota</taxon>
        <taxon>Spirochaetia</taxon>
        <taxon>Spirochaetales</taxon>
        <taxon>Spirochaetaceae</taxon>
        <taxon>Salinispira</taxon>
    </lineage>
</organism>
<keyword evidence="3" id="KW-0808">Transferase</keyword>
<dbReference type="RefSeq" id="WP_024266491.1">
    <property type="nucleotide sequence ID" value="NC_023035.1"/>
</dbReference>
<keyword evidence="7" id="KW-1185">Reference proteome</keyword>
<dbReference type="KEGG" id="slr:L21SP2_0634"/>
<evidence type="ECO:0000313" key="4">
    <source>
        <dbReference type="EMBL" id="AHC14063.1"/>
    </source>
</evidence>
<dbReference type="CDD" id="cd01651">
    <property type="entry name" value="RT_G2_intron"/>
    <property type="match status" value="1"/>
</dbReference>
<dbReference type="Gene3D" id="3.30.70.270">
    <property type="match status" value="1"/>
</dbReference>
<evidence type="ECO:0000313" key="7">
    <source>
        <dbReference type="Proteomes" id="UP000018680"/>
    </source>
</evidence>
<dbReference type="eggNOG" id="COG3344">
    <property type="taxonomic scope" value="Bacteria"/>
</dbReference>
<dbReference type="PANTHER" id="PTHR34047">
    <property type="entry name" value="NUCLEAR INTRON MATURASE 1, MITOCHONDRIAL-RELATED"/>
    <property type="match status" value="1"/>
</dbReference>
<dbReference type="AlphaFoldDB" id="V5WCP0"/>
<dbReference type="InterPro" id="IPR043128">
    <property type="entry name" value="Rev_trsase/Diguanyl_cyclase"/>
</dbReference>
<evidence type="ECO:0000313" key="6">
    <source>
        <dbReference type="EMBL" id="AHC15220.1"/>
    </source>
</evidence>
<dbReference type="PROSITE" id="PS50878">
    <property type="entry name" value="RT_POL"/>
    <property type="match status" value="1"/>
</dbReference>
<dbReference type="KEGG" id="slr:L21SP2_1336"/>
<reference evidence="3 7" key="1">
    <citation type="journal article" date="2015" name="Stand. Genomic Sci.">
        <title>Complete genome sequence and description of Salinispira pacifica gen. nov., sp. nov., a novel spirochaete isolated form a hypersaline microbial mat.</title>
        <authorList>
            <person name="Ben Hania W."/>
            <person name="Joseph M."/>
            <person name="Schumann P."/>
            <person name="Bunk B."/>
            <person name="Fiebig A."/>
            <person name="Sproer C."/>
            <person name="Klenk H.P."/>
            <person name="Fardeau M.L."/>
            <person name="Spring S."/>
        </authorList>
    </citation>
    <scope>NUCLEOTIDE SEQUENCE [LARGE SCALE GENOMIC DNA]</scope>
    <source>
        <strain evidence="3 7">L21-RPul-D2</strain>
    </source>
</reference>
<dbReference type="InterPro" id="IPR030931">
    <property type="entry name" value="Group_II_RT_mat"/>
</dbReference>
<dbReference type="HOGENOM" id="CLU_013584_2_0_12"/>
<dbReference type="Pfam" id="PF00078">
    <property type="entry name" value="RVT_1"/>
    <property type="match status" value="1"/>
</dbReference>
<name>V5WCP0_9SPIO</name>
<dbReference type="EMBL" id="CP006939">
    <property type="protein sequence ID" value="AHC14735.1"/>
    <property type="molecule type" value="Genomic_DNA"/>
</dbReference>
<evidence type="ECO:0000313" key="5">
    <source>
        <dbReference type="EMBL" id="AHC14735.1"/>
    </source>
</evidence>
<dbReference type="OrthoDB" id="9793236at2"/>
<feature type="domain" description="Reverse transcriptase" evidence="2">
    <location>
        <begin position="58"/>
        <end position="286"/>
    </location>
</feature>
<dbReference type="InterPro" id="IPR000477">
    <property type="entry name" value="RT_dom"/>
</dbReference>
<gene>
    <name evidence="3" type="ORF">L21SP2_0114</name>
    <name evidence="4" type="ORF">L21SP2_0634</name>
    <name evidence="5" type="ORF">L21SP2_1336</name>
    <name evidence="6" type="ORF">L21SP2_1845</name>
</gene>
<dbReference type="EC" id="2.7.7.49" evidence="3"/>
<dbReference type="EMBL" id="CP006939">
    <property type="protein sequence ID" value="AHC13558.1"/>
    <property type="molecule type" value="Genomic_DNA"/>
</dbReference>
<proteinExistence type="inferred from homology"/>
<evidence type="ECO:0000259" key="2">
    <source>
        <dbReference type="PROSITE" id="PS50878"/>
    </source>
</evidence>
<dbReference type="InterPro" id="IPR051083">
    <property type="entry name" value="GrpII_Intron_Splice-Mob/Def"/>
</dbReference>
<dbReference type="Proteomes" id="UP000018680">
    <property type="component" value="Chromosome"/>
</dbReference>
<evidence type="ECO:0000313" key="3">
    <source>
        <dbReference type="EMBL" id="AHC13558.1"/>
    </source>
</evidence>
<dbReference type="NCBIfam" id="TIGR04416">
    <property type="entry name" value="group_II_RT_mat"/>
    <property type="match status" value="1"/>
</dbReference>
<dbReference type="KEGG" id="slr:L21SP2_1845"/>
<dbReference type="PANTHER" id="PTHR34047:SF8">
    <property type="entry name" value="PROTEIN YKFC"/>
    <property type="match status" value="1"/>
</dbReference>